<dbReference type="AlphaFoldDB" id="A0A397A7Q4"/>
<dbReference type="Proteomes" id="UP000265427">
    <property type="component" value="Unassembled WGS sequence"/>
</dbReference>
<dbReference type="Gene3D" id="3.20.20.80">
    <property type="entry name" value="Glycosidases"/>
    <property type="match status" value="1"/>
</dbReference>
<dbReference type="InterPro" id="IPR050732">
    <property type="entry name" value="Beta-glucan_modifiers"/>
</dbReference>
<sequence>MKTVSALVLGLGASTVMALDRPLYGLDYDTRTSEWGGCKSYDTFVADFKVVSSLTTHLRIYTTTDGCIQRLLDAAAKTNIKIWLGLWGNVDVGDAFPSEFKTLQKLVKENRVRNDNVLGIHVSSEALFRHHHTTDWSNRTGVNKLIGYLNQTRAFLRASNLNIPVTIADVVDTYRAAPELYDVVDVVSVNQFSQWEGVLAKDGVNVLFERVADVVLESRKRGKSVLFSETGWSSGGNVSAIKESTPASSARFLNDFMRYTEQQNIAYYYFTAFNLAWGETEFAKVERNFGLFDEKRVINPHVKNVTLGKYHKPVRIWHDGKVVKADGHYSGSFGRLSLGAPAKGLTDTLDREIWFFDQDLLTFRSRSTNQCLDTYADADGNSQVHVYWCDGSNYNQKWRFRGDGTFQVVSKANPIVGGAATVDAKLGKGANRTNDDVMVPVGVLYASSLAAHGRCLRAVGDDIAMMNCQKDAANKFTVRPLDTEEVHIVSADAQWKLTEDYGRVMVSTKSTAGADADAQVWFYDPLLQRIRNKANGRSCLDLVEDKIHGLVQGRVCDHTPSQSWSYNDLTGQVQHLGKVGLCLNAETDGQDLHVVFCDVAEASQKWTFDLVNQ</sequence>
<dbReference type="InterPro" id="IPR000772">
    <property type="entry name" value="Ricin_B_lectin"/>
</dbReference>
<evidence type="ECO:0000256" key="9">
    <source>
        <dbReference type="ARBA" id="ARBA00023316"/>
    </source>
</evidence>
<dbReference type="InterPro" id="IPR035992">
    <property type="entry name" value="Ricin_B-like_lectins"/>
</dbReference>
<keyword evidence="5" id="KW-0378">Hydrolase</keyword>
<reference evidence="16 17" key="1">
    <citation type="submission" date="2018-08" db="EMBL/GenBank/DDBJ databases">
        <title>Aphanomyces genome sequencing and annotation.</title>
        <authorList>
            <person name="Minardi D."/>
            <person name="Oidtmann B."/>
            <person name="Van Der Giezen M."/>
            <person name="Studholme D.J."/>
        </authorList>
    </citation>
    <scope>NUCLEOTIDE SEQUENCE [LARGE SCALE GENOMIC DNA]</scope>
    <source>
        <strain evidence="16 17">Kv</strain>
    </source>
</reference>
<feature type="signal peptide" evidence="14">
    <location>
        <begin position="1"/>
        <end position="18"/>
    </location>
</feature>
<dbReference type="GO" id="GO:0000272">
    <property type="term" value="P:polysaccharide catabolic process"/>
    <property type="evidence" value="ECO:0007669"/>
    <property type="project" value="UniProtKB-KW"/>
</dbReference>
<evidence type="ECO:0000313" key="16">
    <source>
        <dbReference type="EMBL" id="RHY01657.1"/>
    </source>
</evidence>
<keyword evidence="14" id="KW-0732">Signal</keyword>
<evidence type="ECO:0000256" key="8">
    <source>
        <dbReference type="ARBA" id="ARBA00023277"/>
    </source>
</evidence>
<dbReference type="SMART" id="SM00458">
    <property type="entry name" value="RICIN"/>
    <property type="match status" value="2"/>
</dbReference>
<dbReference type="EC" id="3.2.1.39" evidence="3"/>
<accession>A0A397A7Q4</accession>
<dbReference type="GO" id="GO:0071555">
    <property type="term" value="P:cell wall organization"/>
    <property type="evidence" value="ECO:0007669"/>
    <property type="project" value="UniProtKB-KW"/>
</dbReference>
<dbReference type="GO" id="GO:0042973">
    <property type="term" value="F:glucan endo-1,3-beta-D-glucosidase activity"/>
    <property type="evidence" value="ECO:0007669"/>
    <property type="project" value="UniProtKB-EC"/>
</dbReference>
<feature type="chain" id="PRO_5017237589" description="glucan endo-1,3-beta-D-glucosidase" evidence="14">
    <location>
        <begin position="19"/>
        <end position="613"/>
    </location>
</feature>
<keyword evidence="8" id="KW-0119">Carbohydrate metabolism</keyword>
<dbReference type="PANTHER" id="PTHR16631">
    <property type="entry name" value="GLUCAN 1,3-BETA-GLUCOSIDASE"/>
    <property type="match status" value="1"/>
</dbReference>
<evidence type="ECO:0000256" key="4">
    <source>
        <dbReference type="ARBA" id="ARBA00022475"/>
    </source>
</evidence>
<dbReference type="InterPro" id="IPR017853">
    <property type="entry name" value="GH"/>
</dbReference>
<comment type="catalytic activity">
    <reaction evidence="1">
        <text>Hydrolysis of (1-&gt;3)-beta-D-glucosidic linkages in (1-&gt;3)-beta-D-glucans.</text>
        <dbReference type="EC" id="3.2.1.39"/>
    </reaction>
</comment>
<dbReference type="Gene3D" id="2.80.10.50">
    <property type="match status" value="2"/>
</dbReference>
<evidence type="ECO:0000256" key="14">
    <source>
        <dbReference type="SAM" id="SignalP"/>
    </source>
</evidence>
<feature type="domain" description="Ricin B lectin" evidence="15">
    <location>
        <begin position="483"/>
        <end position="609"/>
    </location>
</feature>
<evidence type="ECO:0000256" key="5">
    <source>
        <dbReference type="ARBA" id="ARBA00022801"/>
    </source>
</evidence>
<proteinExistence type="predicted"/>
<keyword evidence="10" id="KW-0624">Polysaccharide degradation</keyword>
<comment type="subcellular location">
    <subcellularLocation>
        <location evidence="2">Cell membrane</location>
    </subcellularLocation>
</comment>
<evidence type="ECO:0000256" key="13">
    <source>
        <dbReference type="ARBA" id="ARBA00043078"/>
    </source>
</evidence>
<dbReference type="Pfam" id="PF00652">
    <property type="entry name" value="Ricin_B_lectin"/>
    <property type="match status" value="2"/>
</dbReference>
<keyword evidence="6" id="KW-0472">Membrane</keyword>
<keyword evidence="9" id="KW-0961">Cell wall biogenesis/degradation</keyword>
<evidence type="ECO:0000256" key="11">
    <source>
        <dbReference type="ARBA" id="ARBA00037649"/>
    </source>
</evidence>
<keyword evidence="7" id="KW-0325">Glycoprotein</keyword>
<gene>
    <name evidence="16" type="ORF">DYB36_009020</name>
</gene>
<dbReference type="PANTHER" id="PTHR16631:SF17">
    <property type="entry name" value="GLUCAN ENDO-1,3-BETA-GLUCOSIDASE BTGC"/>
    <property type="match status" value="1"/>
</dbReference>
<comment type="function">
    <text evidence="11">Glucanases play a role in cell expansion during growth, in cell-cell fusion during mating, and in spore release during sporulation. This enzyme may be involved in beta-glucan degradation. Active on laminarin and lichenan.</text>
</comment>
<evidence type="ECO:0000313" key="17">
    <source>
        <dbReference type="Proteomes" id="UP000265427"/>
    </source>
</evidence>
<organism evidence="16 17">
    <name type="scientific">Aphanomyces astaci</name>
    <name type="common">Crayfish plague agent</name>
    <dbReference type="NCBI Taxonomy" id="112090"/>
    <lineage>
        <taxon>Eukaryota</taxon>
        <taxon>Sar</taxon>
        <taxon>Stramenopiles</taxon>
        <taxon>Oomycota</taxon>
        <taxon>Saprolegniomycetes</taxon>
        <taxon>Saprolegniales</taxon>
        <taxon>Verrucalvaceae</taxon>
        <taxon>Aphanomyces</taxon>
    </lineage>
</organism>
<evidence type="ECO:0000259" key="15">
    <source>
        <dbReference type="SMART" id="SM00458"/>
    </source>
</evidence>
<name>A0A397A7Q4_APHAT</name>
<dbReference type="SUPFAM" id="SSF51445">
    <property type="entry name" value="(Trans)glycosidases"/>
    <property type="match status" value="1"/>
</dbReference>
<evidence type="ECO:0000256" key="6">
    <source>
        <dbReference type="ARBA" id="ARBA00023136"/>
    </source>
</evidence>
<dbReference type="GO" id="GO:0005886">
    <property type="term" value="C:plasma membrane"/>
    <property type="evidence" value="ECO:0007669"/>
    <property type="project" value="UniProtKB-SubCell"/>
</dbReference>
<evidence type="ECO:0000256" key="7">
    <source>
        <dbReference type="ARBA" id="ARBA00023180"/>
    </source>
</evidence>
<feature type="domain" description="Ricin B lectin" evidence="15">
    <location>
        <begin position="357"/>
        <end position="479"/>
    </location>
</feature>
<evidence type="ECO:0000256" key="3">
    <source>
        <dbReference type="ARBA" id="ARBA00012780"/>
    </source>
</evidence>
<evidence type="ECO:0000256" key="2">
    <source>
        <dbReference type="ARBA" id="ARBA00004236"/>
    </source>
</evidence>
<dbReference type="SUPFAM" id="SSF50370">
    <property type="entry name" value="Ricin B-like lectins"/>
    <property type="match status" value="2"/>
</dbReference>
<keyword evidence="4" id="KW-1003">Cell membrane</keyword>
<evidence type="ECO:0000256" key="1">
    <source>
        <dbReference type="ARBA" id="ARBA00000382"/>
    </source>
</evidence>
<dbReference type="PROSITE" id="PS50231">
    <property type="entry name" value="RICIN_B_LECTIN"/>
    <property type="match status" value="2"/>
</dbReference>
<evidence type="ECO:0000256" key="10">
    <source>
        <dbReference type="ARBA" id="ARBA00023326"/>
    </source>
</evidence>
<evidence type="ECO:0000256" key="12">
    <source>
        <dbReference type="ARBA" id="ARBA00042373"/>
    </source>
</evidence>
<comment type="caution">
    <text evidence="16">The sequence shown here is derived from an EMBL/GenBank/DDBJ whole genome shotgun (WGS) entry which is preliminary data.</text>
</comment>
<protein>
    <recommendedName>
        <fullName evidence="3">glucan endo-1,3-beta-D-glucosidase</fullName>
        <ecNumber evidence="3">3.2.1.39</ecNumber>
    </recommendedName>
    <alternativeName>
        <fullName evidence="13">Endo-1,3-beta-glucanase btgC</fullName>
    </alternativeName>
    <alternativeName>
        <fullName evidence="12">Laminarinase btgC</fullName>
    </alternativeName>
</protein>
<dbReference type="VEuPathDB" id="FungiDB:H257_07220"/>
<dbReference type="EMBL" id="QUSZ01007750">
    <property type="protein sequence ID" value="RHY01657.1"/>
    <property type="molecule type" value="Genomic_DNA"/>
</dbReference>